<sequence>MRLSQPAIAGPHSHLGSQVPTSRIERRGMPKRRPNLPCARSLALFGSVVDSTTRTIWLFDLTSQYEGKTTPSGPPPPARSPHWLSKLALCIDNEESLGRTYIFDSEPTKLTHKSRVLVC</sequence>
<dbReference type="AlphaFoldDB" id="A0A426YTN8"/>
<proteinExistence type="predicted"/>
<feature type="region of interest" description="Disordered" evidence="1">
    <location>
        <begin position="1"/>
        <end position="35"/>
    </location>
</feature>
<reference evidence="2 3" key="1">
    <citation type="journal article" date="2014" name="Agronomy (Basel)">
        <title>A Draft Genome Sequence for Ensete ventricosum, the Drought-Tolerant Tree Against Hunger.</title>
        <authorList>
            <person name="Harrison J."/>
            <person name="Moore K.A."/>
            <person name="Paszkiewicz K."/>
            <person name="Jones T."/>
            <person name="Grant M."/>
            <person name="Ambacheew D."/>
            <person name="Muzemil S."/>
            <person name="Studholme D.J."/>
        </authorList>
    </citation>
    <scope>NUCLEOTIDE SEQUENCE [LARGE SCALE GENOMIC DNA]</scope>
</reference>
<accession>A0A426YTN8</accession>
<name>A0A426YTN8_ENSVE</name>
<evidence type="ECO:0000313" key="3">
    <source>
        <dbReference type="Proteomes" id="UP000287651"/>
    </source>
</evidence>
<comment type="caution">
    <text evidence="2">The sequence shown here is derived from an EMBL/GenBank/DDBJ whole genome shotgun (WGS) entry which is preliminary data.</text>
</comment>
<gene>
    <name evidence="2" type="ORF">B296_00023909</name>
</gene>
<evidence type="ECO:0000256" key="1">
    <source>
        <dbReference type="SAM" id="MobiDB-lite"/>
    </source>
</evidence>
<organism evidence="2 3">
    <name type="scientific">Ensete ventricosum</name>
    <name type="common">Abyssinian banana</name>
    <name type="synonym">Musa ensete</name>
    <dbReference type="NCBI Taxonomy" id="4639"/>
    <lineage>
        <taxon>Eukaryota</taxon>
        <taxon>Viridiplantae</taxon>
        <taxon>Streptophyta</taxon>
        <taxon>Embryophyta</taxon>
        <taxon>Tracheophyta</taxon>
        <taxon>Spermatophyta</taxon>
        <taxon>Magnoliopsida</taxon>
        <taxon>Liliopsida</taxon>
        <taxon>Zingiberales</taxon>
        <taxon>Musaceae</taxon>
        <taxon>Ensete</taxon>
    </lineage>
</organism>
<evidence type="ECO:0000313" key="2">
    <source>
        <dbReference type="EMBL" id="RRT55116.1"/>
    </source>
</evidence>
<dbReference type="EMBL" id="AMZH03010244">
    <property type="protein sequence ID" value="RRT55116.1"/>
    <property type="molecule type" value="Genomic_DNA"/>
</dbReference>
<protein>
    <submittedName>
        <fullName evidence="2">Uncharacterized protein</fullName>
    </submittedName>
</protein>
<dbReference type="Proteomes" id="UP000287651">
    <property type="component" value="Unassembled WGS sequence"/>
</dbReference>